<sequence length="160" mass="17781">MKRVTSGISIRNLISLIRLPKNLTVSHGLMKFSPNATYIHSAKPLEVSDLNLPDLHWVEVYYQDGLAINVMYSLSDPKKRAVGFKLSDGMAVPLKASLNLPGKSRSLLAPFGDLFSSSRSAIEKRQLFNLISLHIQKTATVMFLNIGGMTSPWPFLRIIV</sequence>
<dbReference type="AlphaFoldDB" id="V5V1W5"/>
<protein>
    <submittedName>
        <fullName evidence="1">Uncharacterized protein</fullName>
    </submittedName>
</protein>
<proteinExistence type="predicted"/>
<evidence type="ECO:0000313" key="1">
    <source>
        <dbReference type="EMBL" id="AHB86592.1"/>
    </source>
</evidence>
<organism evidence="1">
    <name type="scientific">Lacticaseibacillus paracasei subsp. paracasei</name>
    <dbReference type="NCBI Taxonomy" id="47714"/>
    <lineage>
        <taxon>Bacteria</taxon>
        <taxon>Bacillati</taxon>
        <taxon>Bacillota</taxon>
        <taxon>Bacilli</taxon>
        <taxon>Lactobacillales</taxon>
        <taxon>Lactobacillaceae</taxon>
        <taxon>Lacticaseibacillus</taxon>
    </lineage>
</organism>
<name>V5V1W5_LACPA</name>
<dbReference type="EMBL" id="KF562022">
    <property type="protein sequence ID" value="AHB86592.1"/>
    <property type="molecule type" value="Genomic_DNA"/>
</dbReference>
<reference evidence="1" key="1">
    <citation type="submission" date="2013-08" db="EMBL/GenBank/DDBJ databases">
        <title>A 'Ct contrast' based, strain-specific real-time quantitative PCR (qPCR) system for Lactobacilllus paracasei subsp. paracasei NTU 101.</title>
        <authorList>
            <person name="Lin C.-H."/>
        </authorList>
    </citation>
    <scope>NUCLEOTIDE SEQUENCE</scope>
    <source>
        <strain evidence="1">NTU101</strain>
    </source>
</reference>
<accession>V5V1W5</accession>